<comment type="caution">
    <text evidence="1">The sequence shown here is derived from an EMBL/GenBank/DDBJ whole genome shotgun (WGS) entry which is preliminary data.</text>
</comment>
<dbReference type="AlphaFoldDB" id="A0AAE0ETK4"/>
<evidence type="ECO:0000313" key="2">
    <source>
        <dbReference type="Proteomes" id="UP001190700"/>
    </source>
</evidence>
<protein>
    <submittedName>
        <fullName evidence="1">Uncharacterized protein</fullName>
    </submittedName>
</protein>
<evidence type="ECO:0000313" key="1">
    <source>
        <dbReference type="EMBL" id="KAK3239497.1"/>
    </source>
</evidence>
<dbReference type="Proteomes" id="UP001190700">
    <property type="component" value="Unassembled WGS sequence"/>
</dbReference>
<keyword evidence="2" id="KW-1185">Reference proteome</keyword>
<accession>A0AAE0ETK4</accession>
<gene>
    <name evidence="1" type="ORF">CYMTET_50588</name>
</gene>
<proteinExistence type="predicted"/>
<name>A0AAE0ETK4_9CHLO</name>
<dbReference type="EMBL" id="LGRX02033901">
    <property type="protein sequence ID" value="KAK3239497.1"/>
    <property type="molecule type" value="Genomic_DNA"/>
</dbReference>
<reference evidence="1 2" key="1">
    <citation type="journal article" date="2015" name="Genome Biol. Evol.">
        <title>Comparative Genomics of a Bacterivorous Green Alga Reveals Evolutionary Causalities and Consequences of Phago-Mixotrophic Mode of Nutrition.</title>
        <authorList>
            <person name="Burns J.A."/>
            <person name="Paasch A."/>
            <person name="Narechania A."/>
            <person name="Kim E."/>
        </authorList>
    </citation>
    <scope>NUCLEOTIDE SEQUENCE [LARGE SCALE GENOMIC DNA]</scope>
    <source>
        <strain evidence="1 2">PLY_AMNH</strain>
    </source>
</reference>
<sequence>MTVPCPGDAKAQDTAAEVALRKYYRDQQALVKDIRSTGRFRKWTKSPRETVLGGKASRFGGTANDVGELGRLALLDLVKGCVPTGVRHSHQEDHAALRYPARISLKRRIQLIGRVYGRWLATQIADQDATVASALAVGTGDGVDHKAIYKMILDKIQTLEHFIRTGKTGLAATKAAHGPQGGLNGFRSGLDLPGNGNVAPVAFDPKEKKAVPCCGRCARANRGTLHHVWKECPLRGVKSAGTTAAFCCPIDDDPEQLHALALCQIYQDAADEGQEAFAAVCGMHGALAVLGACGAAPAIDYSVYGFTVGAQSRGPRRRTCCRGSSR</sequence>
<organism evidence="1 2">
    <name type="scientific">Cymbomonas tetramitiformis</name>
    <dbReference type="NCBI Taxonomy" id="36881"/>
    <lineage>
        <taxon>Eukaryota</taxon>
        <taxon>Viridiplantae</taxon>
        <taxon>Chlorophyta</taxon>
        <taxon>Pyramimonadophyceae</taxon>
        <taxon>Pyramimonadales</taxon>
        <taxon>Pyramimonadaceae</taxon>
        <taxon>Cymbomonas</taxon>
    </lineage>
</organism>